<dbReference type="Gene3D" id="3.30.2220.30">
    <property type="match status" value="1"/>
</dbReference>
<accession>A0A1I0KD57</accession>
<dbReference type="InterPro" id="IPR038559">
    <property type="entry name" value="XkdN-like_sf"/>
</dbReference>
<organism evidence="1 2">
    <name type="scientific">Enterocloster clostridioformis</name>
    <dbReference type="NCBI Taxonomy" id="1531"/>
    <lineage>
        <taxon>Bacteria</taxon>
        <taxon>Bacillati</taxon>
        <taxon>Bacillota</taxon>
        <taxon>Clostridia</taxon>
        <taxon>Lachnospirales</taxon>
        <taxon>Lachnospiraceae</taxon>
        <taxon>Enterocloster</taxon>
    </lineage>
</organism>
<dbReference type="EMBL" id="FOIO01000123">
    <property type="protein sequence ID" value="SEU22066.1"/>
    <property type="molecule type" value="Genomic_DNA"/>
</dbReference>
<dbReference type="Proteomes" id="UP000182121">
    <property type="component" value="Unassembled WGS sequence"/>
</dbReference>
<reference evidence="1 2" key="1">
    <citation type="submission" date="2016-10" db="EMBL/GenBank/DDBJ databases">
        <authorList>
            <person name="Varghese N."/>
            <person name="Submissions S."/>
        </authorList>
    </citation>
    <scope>NUCLEOTIDE SEQUENCE [LARGE SCALE GENOMIC DNA]</scope>
    <source>
        <strain evidence="1 2">NLAE-zl-C196</strain>
    </source>
</reference>
<protein>
    <submittedName>
        <fullName evidence="1">Phage XkdN-like tail assembly chaperone protein, TAC</fullName>
    </submittedName>
</protein>
<name>A0A1I0KD57_9FIRM</name>
<dbReference type="InterPro" id="IPR014986">
    <property type="entry name" value="XkdN-like"/>
</dbReference>
<evidence type="ECO:0000313" key="2">
    <source>
        <dbReference type="Proteomes" id="UP000182121"/>
    </source>
</evidence>
<dbReference type="AlphaFoldDB" id="A0A1I0KD57"/>
<gene>
    <name evidence="1" type="ORF">SAMN05216521_11232</name>
</gene>
<comment type="caution">
    <text evidence="1">The sequence shown here is derived from an EMBL/GenBank/DDBJ whole genome shotgun (WGS) entry which is preliminary data.</text>
</comment>
<dbReference type="RefSeq" id="WP_074664569.1">
    <property type="nucleotide sequence ID" value="NZ_FOIO01000123.1"/>
</dbReference>
<dbReference type="Pfam" id="PF08890">
    <property type="entry name" value="Phage_TAC_5"/>
    <property type="match status" value="1"/>
</dbReference>
<evidence type="ECO:0000313" key="1">
    <source>
        <dbReference type="EMBL" id="SEU22066.1"/>
    </source>
</evidence>
<sequence length="143" mass="16119">MGDLSRFLKKNKKTKANLKIAATTSFLDDNGKPLLWEIRPLTTKEDNALRDACTVEVPVTGKPGMFRPRFDGNKYLVKMAAACIVSPNLNDKELQDSYGVMGAEQLIVEMIDNPGEFNAFMDKIQEFHGFKQTFQDKVEEAKN</sequence>
<proteinExistence type="predicted"/>